<keyword evidence="3 6" id="KW-0378">Hydrolase</keyword>
<dbReference type="CDD" id="cd07409">
    <property type="entry name" value="MPP_CD73_N"/>
    <property type="match status" value="1"/>
</dbReference>
<comment type="similarity">
    <text evidence="1 3">Belongs to the 5'-nucleotidase family.</text>
</comment>
<evidence type="ECO:0000313" key="6">
    <source>
        <dbReference type="EMBL" id="WRY33118.1"/>
    </source>
</evidence>
<dbReference type="SUPFAM" id="SSF55816">
    <property type="entry name" value="5'-nucleotidase (syn. UDP-sugar hydrolase), C-terminal domain"/>
    <property type="match status" value="1"/>
</dbReference>
<dbReference type="PANTHER" id="PTHR11575:SF24">
    <property type="entry name" value="5'-NUCLEOTIDASE"/>
    <property type="match status" value="1"/>
</dbReference>
<dbReference type="InterPro" id="IPR036907">
    <property type="entry name" value="5'-Nucleotdase_C_sf"/>
</dbReference>
<dbReference type="PRINTS" id="PR01607">
    <property type="entry name" value="APYRASEFAMLY"/>
</dbReference>
<dbReference type="EMBL" id="CP135443">
    <property type="protein sequence ID" value="WRY33118.1"/>
    <property type="molecule type" value="Genomic_DNA"/>
</dbReference>
<dbReference type="EC" id="3.-.-.-" evidence="6"/>
<evidence type="ECO:0000259" key="4">
    <source>
        <dbReference type="Pfam" id="PF00149"/>
    </source>
</evidence>
<dbReference type="PROSITE" id="PS00786">
    <property type="entry name" value="5_NUCLEOTIDASE_2"/>
    <property type="match status" value="1"/>
</dbReference>
<dbReference type="InterPro" id="IPR006146">
    <property type="entry name" value="5'-Nucleotdase_CS"/>
</dbReference>
<feature type="chain" id="PRO_5044963592" evidence="3">
    <location>
        <begin position="22"/>
        <end position="530"/>
    </location>
</feature>
<gene>
    <name evidence="6" type="ORF">RPE78_10490</name>
</gene>
<evidence type="ECO:0000313" key="7">
    <source>
        <dbReference type="Proteomes" id="UP001623290"/>
    </source>
</evidence>
<dbReference type="SUPFAM" id="SSF56300">
    <property type="entry name" value="Metallo-dependent phosphatases"/>
    <property type="match status" value="1"/>
</dbReference>
<dbReference type="GO" id="GO:0016787">
    <property type="term" value="F:hydrolase activity"/>
    <property type="evidence" value="ECO:0007669"/>
    <property type="project" value="UniProtKB-KW"/>
</dbReference>
<feature type="signal peptide" evidence="3">
    <location>
        <begin position="1"/>
        <end position="21"/>
    </location>
</feature>
<keyword evidence="3" id="KW-0547">Nucleotide-binding</keyword>
<evidence type="ECO:0000256" key="2">
    <source>
        <dbReference type="ARBA" id="ARBA00022729"/>
    </source>
</evidence>
<dbReference type="PANTHER" id="PTHR11575">
    <property type="entry name" value="5'-NUCLEOTIDASE-RELATED"/>
    <property type="match status" value="1"/>
</dbReference>
<dbReference type="Pfam" id="PF02872">
    <property type="entry name" value="5_nucleotid_C"/>
    <property type="match status" value="1"/>
</dbReference>
<dbReference type="Pfam" id="PF00149">
    <property type="entry name" value="Metallophos"/>
    <property type="match status" value="1"/>
</dbReference>
<reference evidence="6 7" key="1">
    <citation type="submission" date="2023-09" db="EMBL/GenBank/DDBJ databases">
        <title>Thioclava shenzhenensis sp. nov., a multidrug resistant bacteria-antagonizing species isolated from coastal seawater.</title>
        <authorList>
            <person name="Long M."/>
        </authorList>
    </citation>
    <scope>NUCLEOTIDE SEQUENCE [LARGE SCALE GENOMIC DNA]</scope>
    <source>
        <strain evidence="6 7">FTW29</strain>
    </source>
</reference>
<protein>
    <submittedName>
        <fullName evidence="6">Bifunctional metallophosphatase/5'-nucleotidase</fullName>
        <ecNumber evidence="6">3.-.-.-</ecNumber>
    </submittedName>
</protein>
<keyword evidence="7" id="KW-1185">Reference proteome</keyword>
<accession>A0ABZ1DX97</accession>
<feature type="domain" description="Calcineurin-like phosphoesterase" evidence="4">
    <location>
        <begin position="32"/>
        <end position="249"/>
    </location>
</feature>
<organism evidence="6 7">
    <name type="scientific">Thioclava litoralis</name>
    <dbReference type="NCBI Taxonomy" id="3076557"/>
    <lineage>
        <taxon>Bacteria</taxon>
        <taxon>Pseudomonadati</taxon>
        <taxon>Pseudomonadota</taxon>
        <taxon>Alphaproteobacteria</taxon>
        <taxon>Rhodobacterales</taxon>
        <taxon>Paracoccaceae</taxon>
        <taxon>Thioclava</taxon>
    </lineage>
</organism>
<dbReference type="Gene3D" id="3.90.780.10">
    <property type="entry name" value="5'-Nucleotidase, C-terminal domain"/>
    <property type="match status" value="1"/>
</dbReference>
<dbReference type="InterPro" id="IPR004843">
    <property type="entry name" value="Calcineurin-like_PHP"/>
</dbReference>
<evidence type="ECO:0000259" key="5">
    <source>
        <dbReference type="Pfam" id="PF02872"/>
    </source>
</evidence>
<evidence type="ECO:0000256" key="1">
    <source>
        <dbReference type="ARBA" id="ARBA00006654"/>
    </source>
</evidence>
<name>A0ABZ1DX97_9RHOB</name>
<evidence type="ECO:0000256" key="3">
    <source>
        <dbReference type="RuleBase" id="RU362119"/>
    </source>
</evidence>
<dbReference type="Gene3D" id="3.60.21.10">
    <property type="match status" value="1"/>
</dbReference>
<sequence length="530" mass="56084">MTTRISNAPLAGLALVAGLFAADMARAEFTLNVLHTNDFHARFEPINKYDATCSAEEDAEGQCFGGSARLVTAVRQARAKAAHSILLDAGDQFQGSLFYTYYKGRAAAEFMTLLGYQAMTVGNHEFDDGPETLRAFIDRLDFPVLMANADLTRSPDLSGVVRRSTVLEVGGEKIGIIGLTPQDNAELSSPGPTITFLDPVPVVKAELAKLQASGVNKIIVLSHSGYEVDRKIAQAVPDVDVIVGGHSHTLLGNMAGAKGPYPTMIGKTAIVQAFAYSKYLGDLEVTFDDAGTVLSAKGQPILLDASVPEDGAAKARIAELAKPLDEIRNKVVAQAHGAIDGAREICRFEECPMGDLLADAMLARVRDQGVDIALTNGGGLRASLPAGDVTMGDVLTVLPFQNTLSTFETQGAVILAALENGASQMEEGAGRFAQVAGLTYRVTPGAAVGARISDVMVSQNGAWVPLDPQARYGVVTNNYLRAGGDGYAMFQTGAENAYDYGPDLADVLAEYMTARTPVTPYTDSRITVVK</sequence>
<dbReference type="InterPro" id="IPR006179">
    <property type="entry name" value="5_nucleotidase/apyrase"/>
</dbReference>
<keyword evidence="2 3" id="KW-0732">Signal</keyword>
<dbReference type="InterPro" id="IPR008334">
    <property type="entry name" value="5'-Nucleotdase_C"/>
</dbReference>
<dbReference type="Proteomes" id="UP001623290">
    <property type="component" value="Chromosome"/>
</dbReference>
<dbReference type="RefSeq" id="WP_406720516.1">
    <property type="nucleotide sequence ID" value="NZ_CP135443.1"/>
</dbReference>
<dbReference type="InterPro" id="IPR029052">
    <property type="entry name" value="Metallo-depent_PP-like"/>
</dbReference>
<dbReference type="PROSITE" id="PS00785">
    <property type="entry name" value="5_NUCLEOTIDASE_1"/>
    <property type="match status" value="1"/>
</dbReference>
<feature type="domain" description="5'-Nucleotidase C-terminal" evidence="5">
    <location>
        <begin position="332"/>
        <end position="491"/>
    </location>
</feature>
<proteinExistence type="inferred from homology"/>